<dbReference type="EMBL" id="LXQA010643907">
    <property type="protein sequence ID" value="MCI63804.1"/>
    <property type="molecule type" value="Genomic_DNA"/>
</dbReference>
<keyword evidence="2" id="KW-1185">Reference proteome</keyword>
<feature type="non-terminal residue" evidence="1">
    <location>
        <position position="35"/>
    </location>
</feature>
<proteinExistence type="predicted"/>
<protein>
    <submittedName>
        <fullName evidence="1">Uncharacterized protein</fullName>
    </submittedName>
</protein>
<accession>A0A392TSY5</accession>
<reference evidence="1 2" key="1">
    <citation type="journal article" date="2018" name="Front. Plant Sci.">
        <title>Red Clover (Trifolium pratense) and Zigzag Clover (T. medium) - A Picture of Genomic Similarities and Differences.</title>
        <authorList>
            <person name="Dluhosova J."/>
            <person name="Istvanek J."/>
            <person name="Nedelnik J."/>
            <person name="Repkova J."/>
        </authorList>
    </citation>
    <scope>NUCLEOTIDE SEQUENCE [LARGE SCALE GENOMIC DNA]</scope>
    <source>
        <strain evidence="2">cv. 10/8</strain>
        <tissue evidence="1">Leaf</tissue>
    </source>
</reference>
<dbReference type="Proteomes" id="UP000265520">
    <property type="component" value="Unassembled WGS sequence"/>
</dbReference>
<organism evidence="1 2">
    <name type="scientific">Trifolium medium</name>
    <dbReference type="NCBI Taxonomy" id="97028"/>
    <lineage>
        <taxon>Eukaryota</taxon>
        <taxon>Viridiplantae</taxon>
        <taxon>Streptophyta</taxon>
        <taxon>Embryophyta</taxon>
        <taxon>Tracheophyta</taxon>
        <taxon>Spermatophyta</taxon>
        <taxon>Magnoliopsida</taxon>
        <taxon>eudicotyledons</taxon>
        <taxon>Gunneridae</taxon>
        <taxon>Pentapetalae</taxon>
        <taxon>rosids</taxon>
        <taxon>fabids</taxon>
        <taxon>Fabales</taxon>
        <taxon>Fabaceae</taxon>
        <taxon>Papilionoideae</taxon>
        <taxon>50 kb inversion clade</taxon>
        <taxon>NPAAA clade</taxon>
        <taxon>Hologalegina</taxon>
        <taxon>IRL clade</taxon>
        <taxon>Trifolieae</taxon>
        <taxon>Trifolium</taxon>
    </lineage>
</organism>
<sequence>MEPEREGRRIEIDATERWRRRESETTEAERVRDDG</sequence>
<evidence type="ECO:0000313" key="2">
    <source>
        <dbReference type="Proteomes" id="UP000265520"/>
    </source>
</evidence>
<name>A0A392TSY5_9FABA</name>
<evidence type="ECO:0000313" key="1">
    <source>
        <dbReference type="EMBL" id="MCI63804.1"/>
    </source>
</evidence>
<dbReference type="AlphaFoldDB" id="A0A392TSY5"/>
<comment type="caution">
    <text evidence="1">The sequence shown here is derived from an EMBL/GenBank/DDBJ whole genome shotgun (WGS) entry which is preliminary data.</text>
</comment>